<reference evidence="1 2" key="1">
    <citation type="journal article" date="2014" name="Genome Announc.">
        <title>Draft genome sequences of eight enterohepatic helicobacter species isolated from both laboratory and wild rodents.</title>
        <authorList>
            <person name="Sheh A."/>
            <person name="Shen Z."/>
            <person name="Fox J.G."/>
        </authorList>
    </citation>
    <scope>NUCLEOTIDE SEQUENCE [LARGE SCALE GENOMIC DNA]</scope>
    <source>
        <strain evidence="1 2">MIT-03-7007</strain>
    </source>
</reference>
<evidence type="ECO:0000313" key="1">
    <source>
        <dbReference type="EMBL" id="TLE16788.1"/>
    </source>
</evidence>
<accession>A0A4U8UHZ2</accession>
<protein>
    <submittedName>
        <fullName evidence="1">Uncharacterized protein</fullName>
    </submittedName>
</protein>
<dbReference type="AlphaFoldDB" id="A0A4U8UHZ2"/>
<sequence length="80" mass="9310">MCSVKLNQEAIDNLSKSVNGNGGYQELLRKLQGQYDKDSQILNYNDDDLKKMRRYNKYDEGGFENRLQSILSCIDEKENN</sequence>
<dbReference type="Proteomes" id="UP000029920">
    <property type="component" value="Unassembled WGS sequence"/>
</dbReference>
<proteinExistence type="predicted"/>
<evidence type="ECO:0000313" key="2">
    <source>
        <dbReference type="Proteomes" id="UP000029920"/>
    </source>
</evidence>
<dbReference type="EMBL" id="JRPC02000003">
    <property type="protein sequence ID" value="TLE16788.1"/>
    <property type="molecule type" value="Genomic_DNA"/>
</dbReference>
<organism evidence="1 2">
    <name type="scientific">Helicobacter apodemus</name>
    <dbReference type="NCBI Taxonomy" id="135569"/>
    <lineage>
        <taxon>Bacteria</taxon>
        <taxon>Pseudomonadati</taxon>
        <taxon>Campylobacterota</taxon>
        <taxon>Epsilonproteobacteria</taxon>
        <taxon>Campylobacterales</taxon>
        <taxon>Helicobacteraceae</taxon>
        <taxon>Helicobacter</taxon>
    </lineage>
</organism>
<keyword evidence="2" id="KW-1185">Reference proteome</keyword>
<gene>
    <name evidence="1" type="ORF">LS72_001470</name>
</gene>
<dbReference type="RefSeq" id="WP_034552855.1">
    <property type="nucleotide sequence ID" value="NZ_JRPC02000003.1"/>
</dbReference>
<name>A0A4U8UHZ2_9HELI</name>
<comment type="caution">
    <text evidence="1">The sequence shown here is derived from an EMBL/GenBank/DDBJ whole genome shotgun (WGS) entry which is preliminary data.</text>
</comment>